<proteinExistence type="predicted"/>
<feature type="compositionally biased region" description="Low complexity" evidence="1">
    <location>
        <begin position="284"/>
        <end position="298"/>
    </location>
</feature>
<accession>A0A8H4XBY0</accession>
<gene>
    <name evidence="2" type="ORF">FSARC_3284</name>
</gene>
<name>A0A8H4XBY0_9HYPO</name>
<feature type="compositionally biased region" description="Basic and acidic residues" evidence="1">
    <location>
        <begin position="105"/>
        <end position="114"/>
    </location>
</feature>
<evidence type="ECO:0000313" key="2">
    <source>
        <dbReference type="EMBL" id="KAF4969498.1"/>
    </source>
</evidence>
<feature type="region of interest" description="Disordered" evidence="1">
    <location>
        <begin position="34"/>
        <end position="69"/>
    </location>
</feature>
<organism evidence="2 3">
    <name type="scientific">Fusarium sarcochroum</name>
    <dbReference type="NCBI Taxonomy" id="1208366"/>
    <lineage>
        <taxon>Eukaryota</taxon>
        <taxon>Fungi</taxon>
        <taxon>Dikarya</taxon>
        <taxon>Ascomycota</taxon>
        <taxon>Pezizomycotina</taxon>
        <taxon>Sordariomycetes</taxon>
        <taxon>Hypocreomycetidae</taxon>
        <taxon>Hypocreales</taxon>
        <taxon>Nectriaceae</taxon>
        <taxon>Fusarium</taxon>
        <taxon>Fusarium lateritium species complex</taxon>
    </lineage>
</organism>
<keyword evidence="3" id="KW-1185">Reference proteome</keyword>
<feature type="region of interest" description="Disordered" evidence="1">
    <location>
        <begin position="95"/>
        <end position="165"/>
    </location>
</feature>
<feature type="compositionally biased region" description="Basic and acidic residues" evidence="1">
    <location>
        <begin position="44"/>
        <end position="56"/>
    </location>
</feature>
<protein>
    <recommendedName>
        <fullName evidence="4">Transcription factor domain-containing protein</fullName>
    </recommendedName>
</protein>
<evidence type="ECO:0000256" key="1">
    <source>
        <dbReference type="SAM" id="MobiDB-lite"/>
    </source>
</evidence>
<dbReference type="PANTHER" id="PTHR47256">
    <property type="entry name" value="ZN(II)2CYS6 TRANSCRIPTION FACTOR (EUROFUNG)-RELATED"/>
    <property type="match status" value="1"/>
</dbReference>
<feature type="compositionally biased region" description="Basic and acidic residues" evidence="1">
    <location>
        <begin position="138"/>
        <end position="149"/>
    </location>
</feature>
<dbReference type="PANTHER" id="PTHR47256:SF1">
    <property type="entry name" value="ZN(II)2CYS6 TRANSCRIPTION FACTOR (EUROFUNG)"/>
    <property type="match status" value="1"/>
</dbReference>
<dbReference type="InterPro" id="IPR053187">
    <property type="entry name" value="Notoamide_regulator"/>
</dbReference>
<comment type="caution">
    <text evidence="2">The sequence shown here is derived from an EMBL/GenBank/DDBJ whole genome shotgun (WGS) entry which is preliminary data.</text>
</comment>
<sequence length="780" mass="88173">MSEFSDYFSYLDSGSESYTSIRKWAEDIDPAIYEEQSTSSSCAREQESHAQDREASASDTEFDDLTEEYRVTREILEDIENRLLELYYNRLRDETVSSTNSAQSRKGDSPKGMEADSDATVGETQSREVKSTPNFQSDQEHDQELPNPHKKEKTKQRKPKTEEQVNRHINKVFMRENMGENIPDTFRLAQDPGQYDFSVDSAVVATPSPLGPLVTSLAGTSANTPVELDLNMRYSNAFPRLDVFEIADVDLRLLTVRKGTPTLLNPQAIGPTSPFLSIEYQNRSSETPTSSGSFSSPSDATGDSTLHVDSRLEDLRIWQWTSVPIPDSLAAQAISFYLINEHPVLAFFDADLFVRDLASGGGRFCSPLLVSSLLAWSCASYSQFEPRAQVLSLSFLNEAKLRWREQRNHNAITTLSSAMLLVLTCNQHGHDRTGLIYLDASVVIGRRLGLFRDNDTPMSSIDNDDDHELHSAASFAAWGAFGWHSLHSINFRAEHRIRYPPSLPIPGDISGPPLADYMGSTFTWISKFWLIIHEAFRDGYINFSRLPTSNANHIYQSLLDWASILPEDAKRSDSCPHHVLVLHIWYQTAIIDIWRPFLENSPDEYVELNGTANAAYEASVHQLKRLVYLYRKRFESTHQTMFITPGLLSLINEIYRNPGTSDAQFWFILAARGCLSIALWCRGLRGIAEGLMTIGSQSGVFEREGWSDNTMVRDIRATTRLESIEDIGMEALAGEFQRLNTQHEPRERNTEIPREPEIWKGDPRDLSLTLSEATEAEEYI</sequence>
<reference evidence="2" key="2">
    <citation type="submission" date="2020-05" db="EMBL/GenBank/DDBJ databases">
        <authorList>
            <person name="Kim H.-S."/>
            <person name="Proctor R.H."/>
            <person name="Brown D.W."/>
        </authorList>
    </citation>
    <scope>NUCLEOTIDE SEQUENCE</scope>
    <source>
        <strain evidence="2">NRRL 20472</strain>
    </source>
</reference>
<evidence type="ECO:0008006" key="4">
    <source>
        <dbReference type="Google" id="ProtNLM"/>
    </source>
</evidence>
<feature type="region of interest" description="Disordered" evidence="1">
    <location>
        <begin position="741"/>
        <end position="761"/>
    </location>
</feature>
<dbReference type="Proteomes" id="UP000622797">
    <property type="component" value="Unassembled WGS sequence"/>
</dbReference>
<dbReference type="AlphaFoldDB" id="A0A8H4XBY0"/>
<dbReference type="OrthoDB" id="10261408at2759"/>
<feature type="region of interest" description="Disordered" evidence="1">
    <location>
        <begin position="282"/>
        <end position="302"/>
    </location>
</feature>
<evidence type="ECO:0000313" key="3">
    <source>
        <dbReference type="Proteomes" id="UP000622797"/>
    </source>
</evidence>
<dbReference type="CDD" id="cd12148">
    <property type="entry name" value="fungal_TF_MHR"/>
    <property type="match status" value="1"/>
</dbReference>
<reference evidence="2" key="1">
    <citation type="journal article" date="2020" name="BMC Genomics">
        <title>Correction to: Identification and distribution of gene clusters required for synthesis of sphingolipid metabolism inhibitors in diverse species of the filamentous fungus Fusarium.</title>
        <authorList>
            <person name="Kim H.S."/>
            <person name="Lohmar J.M."/>
            <person name="Busman M."/>
            <person name="Brown D.W."/>
            <person name="Naumann T.A."/>
            <person name="Divon H.H."/>
            <person name="Lysoe E."/>
            <person name="Uhlig S."/>
            <person name="Proctor R.H."/>
        </authorList>
    </citation>
    <scope>NUCLEOTIDE SEQUENCE</scope>
    <source>
        <strain evidence="2">NRRL 20472</strain>
    </source>
</reference>
<dbReference type="EMBL" id="JABEXW010000160">
    <property type="protein sequence ID" value="KAF4969498.1"/>
    <property type="molecule type" value="Genomic_DNA"/>
</dbReference>